<dbReference type="HOGENOM" id="CLU_1482891_0_0_1"/>
<protein>
    <recommendedName>
        <fullName evidence="1">XPG-I domain-containing protein</fullName>
    </recommendedName>
</protein>
<evidence type="ECO:0000259" key="1">
    <source>
        <dbReference type="Pfam" id="PF00867"/>
    </source>
</evidence>
<dbReference type="AlphaFoldDB" id="A0A0C9UZ16"/>
<gene>
    <name evidence="2" type="ORF">M422DRAFT_268127</name>
</gene>
<dbReference type="GO" id="GO:0017108">
    <property type="term" value="F:5'-flap endonuclease activity"/>
    <property type="evidence" value="ECO:0007669"/>
    <property type="project" value="TreeGrafter"/>
</dbReference>
<dbReference type="CDD" id="cd09870">
    <property type="entry name" value="PIN_YEN1"/>
    <property type="match status" value="1"/>
</dbReference>
<organism evidence="2 3">
    <name type="scientific">Sphaerobolus stellatus (strain SS14)</name>
    <dbReference type="NCBI Taxonomy" id="990650"/>
    <lineage>
        <taxon>Eukaryota</taxon>
        <taxon>Fungi</taxon>
        <taxon>Dikarya</taxon>
        <taxon>Basidiomycota</taxon>
        <taxon>Agaricomycotina</taxon>
        <taxon>Agaricomycetes</taxon>
        <taxon>Phallomycetidae</taxon>
        <taxon>Geastrales</taxon>
        <taxon>Sphaerobolaceae</taxon>
        <taxon>Sphaerobolus</taxon>
    </lineage>
</organism>
<dbReference type="SUPFAM" id="SSF88723">
    <property type="entry name" value="PIN domain-like"/>
    <property type="match status" value="1"/>
</dbReference>
<sequence length="182" mass="20344">MKVMNGSTVYTLSQQSLLRPPYTMDVGGGFWGVVNRLASKTCSLLRLCTEDGFQANHHQDRKYQLGVDAPLLLYQARSATGGPHPYHATLFFKLTRFLAIPVAPNFAFDGHLRHIKEGRNKVREPHSQVLMFIDMLKAFSFNYRMAPGEAEAELARMNIAGEIDAIFSNDSNCFLFGGTTIL</sequence>
<dbReference type="Gene3D" id="3.40.50.1010">
    <property type="entry name" value="5'-nuclease"/>
    <property type="match status" value="2"/>
</dbReference>
<dbReference type="PANTHER" id="PTHR11081">
    <property type="entry name" value="FLAP ENDONUCLEASE FAMILY MEMBER"/>
    <property type="match status" value="1"/>
</dbReference>
<reference evidence="2 3" key="1">
    <citation type="submission" date="2014-06" db="EMBL/GenBank/DDBJ databases">
        <title>Evolutionary Origins and Diversification of the Mycorrhizal Mutualists.</title>
        <authorList>
            <consortium name="DOE Joint Genome Institute"/>
            <consortium name="Mycorrhizal Genomics Consortium"/>
            <person name="Kohler A."/>
            <person name="Kuo A."/>
            <person name="Nagy L.G."/>
            <person name="Floudas D."/>
            <person name="Copeland A."/>
            <person name="Barry K.W."/>
            <person name="Cichocki N."/>
            <person name="Veneault-Fourrey C."/>
            <person name="LaButti K."/>
            <person name="Lindquist E.A."/>
            <person name="Lipzen A."/>
            <person name="Lundell T."/>
            <person name="Morin E."/>
            <person name="Murat C."/>
            <person name="Riley R."/>
            <person name="Ohm R."/>
            <person name="Sun H."/>
            <person name="Tunlid A."/>
            <person name="Henrissat B."/>
            <person name="Grigoriev I.V."/>
            <person name="Hibbett D.S."/>
            <person name="Martin F."/>
        </authorList>
    </citation>
    <scope>NUCLEOTIDE SEQUENCE [LARGE SCALE GENOMIC DNA]</scope>
    <source>
        <strain evidence="2 3">SS14</strain>
    </source>
</reference>
<feature type="domain" description="XPG-I" evidence="1">
    <location>
        <begin position="141"/>
        <end position="182"/>
    </location>
</feature>
<dbReference type="OrthoDB" id="2959108at2759"/>
<dbReference type="InterPro" id="IPR006086">
    <property type="entry name" value="XPG-I_dom"/>
</dbReference>
<dbReference type="InterPro" id="IPR006084">
    <property type="entry name" value="XPG/Rad2"/>
</dbReference>
<keyword evidence="3" id="KW-1185">Reference proteome</keyword>
<dbReference type="InterPro" id="IPR029060">
    <property type="entry name" value="PIN-like_dom_sf"/>
</dbReference>
<dbReference type="Pfam" id="PF00867">
    <property type="entry name" value="XPG_I"/>
    <property type="match status" value="1"/>
</dbReference>
<dbReference type="PRINTS" id="PR00853">
    <property type="entry name" value="XPGRADSUPER"/>
</dbReference>
<evidence type="ECO:0000313" key="2">
    <source>
        <dbReference type="EMBL" id="KIJ30365.1"/>
    </source>
</evidence>
<name>A0A0C9UZ16_SPHS4</name>
<dbReference type="EMBL" id="KN837263">
    <property type="protein sequence ID" value="KIJ30365.1"/>
    <property type="molecule type" value="Genomic_DNA"/>
</dbReference>
<evidence type="ECO:0000313" key="3">
    <source>
        <dbReference type="Proteomes" id="UP000054279"/>
    </source>
</evidence>
<proteinExistence type="predicted"/>
<accession>A0A0C9UZ16</accession>
<dbReference type="Proteomes" id="UP000054279">
    <property type="component" value="Unassembled WGS sequence"/>
</dbReference>
<dbReference type="PANTHER" id="PTHR11081:SF75">
    <property type="entry name" value="ENDONUCLEASE, PUTATIVE (AFU_ORTHOLOGUE AFUA_3G13260)-RELATED"/>
    <property type="match status" value="1"/>
</dbReference>
<dbReference type="GO" id="GO:0006974">
    <property type="term" value="P:DNA damage response"/>
    <property type="evidence" value="ECO:0007669"/>
    <property type="project" value="UniProtKB-ARBA"/>
</dbReference>